<dbReference type="EMBL" id="JBBMEN010000007">
    <property type="protein sequence ID" value="MEQ2385745.1"/>
    <property type="molecule type" value="Genomic_DNA"/>
</dbReference>
<proteinExistence type="predicted"/>
<evidence type="ECO:0000313" key="1">
    <source>
        <dbReference type="EMBL" id="MEQ2385745.1"/>
    </source>
</evidence>
<evidence type="ECO:0000313" key="2">
    <source>
        <dbReference type="Proteomes" id="UP001465119"/>
    </source>
</evidence>
<accession>A0ABV1C314</accession>
<protein>
    <submittedName>
        <fullName evidence="1">Uncharacterized protein</fullName>
    </submittedName>
</protein>
<dbReference type="Proteomes" id="UP001465119">
    <property type="component" value="Unassembled WGS sequence"/>
</dbReference>
<organism evidence="1 2">
    <name type="scientific">Faecalibacterium intestinale</name>
    <dbReference type="NCBI Taxonomy" id="3133155"/>
    <lineage>
        <taxon>Bacteria</taxon>
        <taxon>Bacillati</taxon>
        <taxon>Bacillota</taxon>
        <taxon>Clostridia</taxon>
        <taxon>Eubacteriales</taxon>
        <taxon>Oscillospiraceae</taxon>
        <taxon>Faecalibacterium</taxon>
    </lineage>
</organism>
<name>A0ABV1C314_9FIRM</name>
<comment type="caution">
    <text evidence="1">The sequence shown here is derived from an EMBL/GenBank/DDBJ whole genome shotgun (WGS) entry which is preliminary data.</text>
</comment>
<keyword evidence="2" id="KW-1185">Reference proteome</keyword>
<gene>
    <name evidence="1" type="ORF">WMO20_07350</name>
</gene>
<dbReference type="RefSeq" id="WP_349186286.1">
    <property type="nucleotide sequence ID" value="NZ_JBBMEN010000007.1"/>
</dbReference>
<reference evidence="1 2" key="1">
    <citation type="submission" date="2024-03" db="EMBL/GenBank/DDBJ databases">
        <title>Human intestinal bacterial collection.</title>
        <authorList>
            <person name="Pauvert C."/>
            <person name="Hitch T.C.A."/>
            <person name="Clavel T."/>
        </authorList>
    </citation>
    <scope>NUCLEOTIDE SEQUENCE [LARGE SCALE GENOMIC DNA]</scope>
    <source>
        <strain evidence="1 2">CLA-AA-H281</strain>
    </source>
</reference>
<sequence length="135" mass="15397">MSGETIADPPLYIEVWIEADECARQVSRALNVLNIKVFIGIVNRLLFAPGGSEHYMLGGYKLLLGQPSGRAGNLWKKSSTLPKNLVKKLAFCRFCVKYTRINTKNWHCAYCYFTTDILEYKQEERAGVLRVPHDK</sequence>